<dbReference type="InterPro" id="IPR045925">
    <property type="entry name" value="DUF6344"/>
</dbReference>
<name>A0ABP6U9E5_9ACTN</name>
<dbReference type="RefSeq" id="WP_167741375.1">
    <property type="nucleotide sequence ID" value="NZ_BAAAXF010000073.1"/>
</dbReference>
<proteinExistence type="predicted"/>
<gene>
    <name evidence="3" type="ORF">GCM10019016_099810</name>
</gene>
<evidence type="ECO:0000313" key="4">
    <source>
        <dbReference type="Proteomes" id="UP001501455"/>
    </source>
</evidence>
<dbReference type="EMBL" id="BAAAXF010000073">
    <property type="protein sequence ID" value="GAA3502871.1"/>
    <property type="molecule type" value="Genomic_DNA"/>
</dbReference>
<keyword evidence="2" id="KW-0732">Signal</keyword>
<feature type="compositionally biased region" description="Acidic residues" evidence="1">
    <location>
        <begin position="97"/>
        <end position="113"/>
    </location>
</feature>
<dbReference type="Proteomes" id="UP001501455">
    <property type="component" value="Unassembled WGS sequence"/>
</dbReference>
<comment type="caution">
    <text evidence="3">The sequence shown here is derived from an EMBL/GenBank/DDBJ whole genome shotgun (WGS) entry which is preliminary data.</text>
</comment>
<evidence type="ECO:0008006" key="5">
    <source>
        <dbReference type="Google" id="ProtNLM"/>
    </source>
</evidence>
<feature type="chain" id="PRO_5046340396" description="Secreted protein" evidence="2">
    <location>
        <begin position="34"/>
        <end position="147"/>
    </location>
</feature>
<feature type="compositionally biased region" description="Low complexity" evidence="1">
    <location>
        <begin position="52"/>
        <end position="64"/>
    </location>
</feature>
<keyword evidence="4" id="KW-1185">Reference proteome</keyword>
<evidence type="ECO:0000256" key="1">
    <source>
        <dbReference type="SAM" id="MobiDB-lite"/>
    </source>
</evidence>
<dbReference type="Pfam" id="PF19871">
    <property type="entry name" value="DUF6344"/>
    <property type="match status" value="1"/>
</dbReference>
<reference evidence="4" key="1">
    <citation type="journal article" date="2019" name="Int. J. Syst. Evol. Microbiol.">
        <title>The Global Catalogue of Microorganisms (GCM) 10K type strain sequencing project: providing services to taxonomists for standard genome sequencing and annotation.</title>
        <authorList>
            <consortium name="The Broad Institute Genomics Platform"/>
            <consortium name="The Broad Institute Genome Sequencing Center for Infectious Disease"/>
            <person name="Wu L."/>
            <person name="Ma J."/>
        </authorList>
    </citation>
    <scope>NUCLEOTIDE SEQUENCE [LARGE SCALE GENOMIC DNA]</scope>
    <source>
        <strain evidence="4">JCM 4816</strain>
    </source>
</reference>
<evidence type="ECO:0000256" key="2">
    <source>
        <dbReference type="SAM" id="SignalP"/>
    </source>
</evidence>
<evidence type="ECO:0000313" key="3">
    <source>
        <dbReference type="EMBL" id="GAA3502871.1"/>
    </source>
</evidence>
<accession>A0ABP6U9E5</accession>
<feature type="region of interest" description="Disordered" evidence="1">
    <location>
        <begin position="35"/>
        <end position="147"/>
    </location>
</feature>
<dbReference type="GeneID" id="97385903"/>
<feature type="signal peptide" evidence="2">
    <location>
        <begin position="1"/>
        <end position="33"/>
    </location>
</feature>
<organism evidence="3 4">
    <name type="scientific">Streptomyces prasinosporus</name>
    <dbReference type="NCBI Taxonomy" id="68256"/>
    <lineage>
        <taxon>Bacteria</taxon>
        <taxon>Bacillati</taxon>
        <taxon>Actinomycetota</taxon>
        <taxon>Actinomycetes</taxon>
        <taxon>Kitasatosporales</taxon>
        <taxon>Streptomycetaceae</taxon>
        <taxon>Streptomyces</taxon>
        <taxon>Streptomyces albogriseolus group</taxon>
    </lineage>
</organism>
<sequence length="147" mass="15650">MARNKVMQLWNTVVTAFLALCTALGLITTAAAAAVPQTQKTRNSDSAPKTEAPAPTASPWSWSSIRALPPTMKQRIHAEAHGKSPSCRHRPLSDTTAEPDTEAEQGTEAEQDSSSERPESELVPAHCSPDTASTLPAPASARIPLQR</sequence>
<feature type="compositionally biased region" description="Polar residues" evidence="1">
    <location>
        <begin position="36"/>
        <end position="47"/>
    </location>
</feature>
<protein>
    <recommendedName>
        <fullName evidence="5">Secreted protein</fullName>
    </recommendedName>
</protein>